<evidence type="ECO:0000259" key="1">
    <source>
        <dbReference type="Pfam" id="PF07045"/>
    </source>
</evidence>
<dbReference type="InterPro" id="IPR010753">
    <property type="entry name" value="DUF1330"/>
</dbReference>
<evidence type="ECO:0000313" key="2">
    <source>
        <dbReference type="EMBL" id="MBB5625233.1"/>
    </source>
</evidence>
<name>A0A7W8Z0J0_9ACTN</name>
<dbReference type="InterPro" id="IPR011008">
    <property type="entry name" value="Dimeric_a/b-barrel"/>
</dbReference>
<protein>
    <submittedName>
        <fullName evidence="2">Uncharacterized protein (DUF1330 family)</fullName>
    </submittedName>
</protein>
<comment type="caution">
    <text evidence="2">The sequence shown here is derived from an EMBL/GenBank/DDBJ whole genome shotgun (WGS) entry which is preliminary data.</text>
</comment>
<proteinExistence type="predicted"/>
<dbReference type="RefSeq" id="WP_184608481.1">
    <property type="nucleotide sequence ID" value="NZ_BOOS01000035.1"/>
</dbReference>
<accession>A0A7W8Z0J0</accession>
<gene>
    <name evidence="2" type="ORF">BJ981_000932</name>
</gene>
<reference evidence="2 3" key="1">
    <citation type="submission" date="2020-08" db="EMBL/GenBank/DDBJ databases">
        <title>Sequencing the genomes of 1000 actinobacteria strains.</title>
        <authorList>
            <person name="Klenk H.-P."/>
        </authorList>
    </citation>
    <scope>NUCLEOTIDE SEQUENCE [LARGE SCALE GENOMIC DNA]</scope>
    <source>
        <strain evidence="2 3">DSM 45790</strain>
    </source>
</reference>
<dbReference type="Proteomes" id="UP000588112">
    <property type="component" value="Unassembled WGS sequence"/>
</dbReference>
<dbReference type="Gene3D" id="3.30.70.100">
    <property type="match status" value="1"/>
</dbReference>
<organism evidence="2 3">
    <name type="scientific">Sphaerisporangium krabiense</name>
    <dbReference type="NCBI Taxonomy" id="763782"/>
    <lineage>
        <taxon>Bacteria</taxon>
        <taxon>Bacillati</taxon>
        <taxon>Actinomycetota</taxon>
        <taxon>Actinomycetes</taxon>
        <taxon>Streptosporangiales</taxon>
        <taxon>Streptosporangiaceae</taxon>
        <taxon>Sphaerisporangium</taxon>
    </lineage>
</organism>
<dbReference type="PANTHER" id="PTHR41521">
    <property type="match status" value="1"/>
</dbReference>
<dbReference type="Pfam" id="PF07045">
    <property type="entry name" value="DUF1330"/>
    <property type="match status" value="1"/>
</dbReference>
<keyword evidence="3" id="KW-1185">Reference proteome</keyword>
<dbReference type="PANTHER" id="PTHR41521:SF4">
    <property type="entry name" value="BLR0684 PROTEIN"/>
    <property type="match status" value="1"/>
</dbReference>
<dbReference type="AlphaFoldDB" id="A0A7W8Z0J0"/>
<dbReference type="SUPFAM" id="SSF54909">
    <property type="entry name" value="Dimeric alpha+beta barrel"/>
    <property type="match status" value="1"/>
</dbReference>
<evidence type="ECO:0000313" key="3">
    <source>
        <dbReference type="Proteomes" id="UP000588112"/>
    </source>
</evidence>
<dbReference type="EMBL" id="JACHBR010000001">
    <property type="protein sequence ID" value="MBB5625233.1"/>
    <property type="molecule type" value="Genomic_DNA"/>
</dbReference>
<sequence>MSAYAVATLRDVKIGPEITEYLEKIDATLEPFGGRFLIHGGRKEIQEGAWPGTLIVIGFPDMEHARGWYASEAYQRILGLRTGNSVGDAMLVDGVSEDHKATDVLAR</sequence>
<feature type="domain" description="DUF1330" evidence="1">
    <location>
        <begin position="2"/>
        <end position="95"/>
    </location>
</feature>